<evidence type="ECO:0000313" key="9">
    <source>
        <dbReference type="EMBL" id="NNF05996.1"/>
    </source>
</evidence>
<name>A0A7Y2E6D1_UNCEI</name>
<dbReference type="GO" id="GO:0046872">
    <property type="term" value="F:metal ion binding"/>
    <property type="evidence" value="ECO:0007669"/>
    <property type="project" value="UniProtKB-KW"/>
</dbReference>
<keyword evidence="2 9" id="KW-0808">Transferase</keyword>
<dbReference type="PANTHER" id="PTHR19136:SF81">
    <property type="entry name" value="MOLYBDENUM COFACTOR GUANYLYLTRANSFERASE"/>
    <property type="match status" value="1"/>
</dbReference>
<keyword evidence="4" id="KW-0547">Nucleotide-binding</keyword>
<keyword evidence="6" id="KW-0342">GTP-binding</keyword>
<evidence type="ECO:0000256" key="7">
    <source>
        <dbReference type="ARBA" id="ARBA00023150"/>
    </source>
</evidence>
<dbReference type="PANTHER" id="PTHR19136">
    <property type="entry name" value="MOLYBDENUM COFACTOR GUANYLYLTRANSFERASE"/>
    <property type="match status" value="1"/>
</dbReference>
<dbReference type="CDD" id="cd02503">
    <property type="entry name" value="MobA"/>
    <property type="match status" value="1"/>
</dbReference>
<evidence type="ECO:0000256" key="6">
    <source>
        <dbReference type="ARBA" id="ARBA00023134"/>
    </source>
</evidence>
<comment type="caution">
    <text evidence="9">The sequence shown here is derived from an EMBL/GenBank/DDBJ whole genome shotgun (WGS) entry which is preliminary data.</text>
</comment>
<dbReference type="Proteomes" id="UP000547674">
    <property type="component" value="Unassembled WGS sequence"/>
</dbReference>
<dbReference type="GO" id="GO:0016779">
    <property type="term" value="F:nucleotidyltransferase activity"/>
    <property type="evidence" value="ECO:0007669"/>
    <property type="project" value="UniProtKB-KW"/>
</dbReference>
<keyword evidence="5" id="KW-0460">Magnesium</keyword>
<proteinExistence type="predicted"/>
<dbReference type="GO" id="GO:0005525">
    <property type="term" value="F:GTP binding"/>
    <property type="evidence" value="ECO:0007669"/>
    <property type="project" value="UniProtKB-KW"/>
</dbReference>
<dbReference type="GO" id="GO:0006777">
    <property type="term" value="P:Mo-molybdopterin cofactor biosynthetic process"/>
    <property type="evidence" value="ECO:0007669"/>
    <property type="project" value="UniProtKB-KW"/>
</dbReference>
<evidence type="ECO:0000256" key="5">
    <source>
        <dbReference type="ARBA" id="ARBA00022842"/>
    </source>
</evidence>
<keyword evidence="7" id="KW-0501">Molybdenum cofactor biosynthesis</keyword>
<dbReference type="SUPFAM" id="SSF53448">
    <property type="entry name" value="Nucleotide-diphospho-sugar transferases"/>
    <property type="match status" value="1"/>
</dbReference>
<keyword evidence="3" id="KW-0479">Metal-binding</keyword>
<evidence type="ECO:0000313" key="10">
    <source>
        <dbReference type="Proteomes" id="UP000547674"/>
    </source>
</evidence>
<feature type="domain" description="MobA-like NTP transferase" evidence="8">
    <location>
        <begin position="10"/>
        <end position="160"/>
    </location>
</feature>
<dbReference type="EMBL" id="JABDJR010000166">
    <property type="protein sequence ID" value="NNF05996.1"/>
    <property type="molecule type" value="Genomic_DNA"/>
</dbReference>
<evidence type="ECO:0000259" key="8">
    <source>
        <dbReference type="Pfam" id="PF12804"/>
    </source>
</evidence>
<evidence type="ECO:0000256" key="4">
    <source>
        <dbReference type="ARBA" id="ARBA00022741"/>
    </source>
</evidence>
<protein>
    <submittedName>
        <fullName evidence="9">Molybdenum cofactor guanylyltransferase</fullName>
    </submittedName>
</protein>
<evidence type="ECO:0000256" key="1">
    <source>
        <dbReference type="ARBA" id="ARBA00022490"/>
    </source>
</evidence>
<accession>A0A7Y2E6D1</accession>
<keyword evidence="1" id="KW-0963">Cytoplasm</keyword>
<dbReference type="InterPro" id="IPR013482">
    <property type="entry name" value="Molybde_CF_guanTrfase"/>
</dbReference>
<evidence type="ECO:0000256" key="2">
    <source>
        <dbReference type="ARBA" id="ARBA00022679"/>
    </source>
</evidence>
<gene>
    <name evidence="9" type="ORF">HKN21_04490</name>
</gene>
<dbReference type="InterPro" id="IPR029044">
    <property type="entry name" value="Nucleotide-diphossugar_trans"/>
</dbReference>
<reference evidence="9 10" key="1">
    <citation type="submission" date="2020-03" db="EMBL/GenBank/DDBJ databases">
        <title>Metabolic flexibility allows generalist bacteria to become dominant in a frequently disturbed ecosystem.</title>
        <authorList>
            <person name="Chen Y.-J."/>
            <person name="Leung P.M."/>
            <person name="Bay S.K."/>
            <person name="Hugenholtz P."/>
            <person name="Kessler A.J."/>
            <person name="Shelley G."/>
            <person name="Waite D.W."/>
            <person name="Cook P.L."/>
            <person name="Greening C."/>
        </authorList>
    </citation>
    <scope>NUCLEOTIDE SEQUENCE [LARGE SCALE GENOMIC DNA]</scope>
    <source>
        <strain evidence="9">SS_bin_28</strain>
    </source>
</reference>
<evidence type="ECO:0000256" key="3">
    <source>
        <dbReference type="ARBA" id="ARBA00022723"/>
    </source>
</evidence>
<organism evidence="9 10">
    <name type="scientific">Eiseniibacteriota bacterium</name>
    <dbReference type="NCBI Taxonomy" id="2212470"/>
    <lineage>
        <taxon>Bacteria</taxon>
        <taxon>Candidatus Eiseniibacteriota</taxon>
    </lineage>
</organism>
<dbReference type="InterPro" id="IPR025877">
    <property type="entry name" value="MobA-like_NTP_Trfase"/>
</dbReference>
<dbReference type="Gene3D" id="3.90.550.10">
    <property type="entry name" value="Spore Coat Polysaccharide Biosynthesis Protein SpsA, Chain A"/>
    <property type="match status" value="1"/>
</dbReference>
<dbReference type="AlphaFoldDB" id="A0A7Y2E6D1"/>
<dbReference type="Pfam" id="PF12804">
    <property type="entry name" value="NTP_transf_3"/>
    <property type="match status" value="1"/>
</dbReference>
<keyword evidence="9" id="KW-0548">Nucleotidyltransferase</keyword>
<sequence length="187" mass="20215">MPVLDWAPFILVGGKSSRYGSDKSQALFEGQTLLDHAIGTIRELDREPRLVGLDSNSMSELGLAAIPDEVPHQGPVAGIVAAAKASEEGWGLFLPVDMPKISKKHLILLLAQPDSSPNQGGFAFQAASGFQYRLPCLIHLAILREIKKQPPSLGGLLRVIRAGWMILENHGFSDADFLNINRPSDLG</sequence>